<name>F4A0C1_MAHA5</name>
<keyword evidence="6" id="KW-1185">Reference proteome</keyword>
<dbReference type="RefSeq" id="WP_013782393.1">
    <property type="nucleotide sequence ID" value="NC_015520.1"/>
</dbReference>
<dbReference type="HOGENOM" id="CLU_037628_6_1_9"/>
<dbReference type="InterPro" id="IPR028082">
    <property type="entry name" value="Peripla_BP_I"/>
</dbReference>
<dbReference type="SUPFAM" id="SSF53822">
    <property type="entry name" value="Periplasmic binding protein-like I"/>
    <property type="match status" value="1"/>
</dbReference>
<proteinExistence type="predicted"/>
<feature type="domain" description="HTH gntR-type" evidence="4">
    <location>
        <begin position="4"/>
        <end position="72"/>
    </location>
</feature>
<dbReference type="Gene3D" id="3.40.50.2300">
    <property type="match status" value="2"/>
</dbReference>
<reference evidence="5 6" key="2">
    <citation type="journal article" date="2011" name="Stand. Genomic Sci.">
        <title>Complete genome sequence of Mahella australiensis type strain (50-1 BON).</title>
        <authorList>
            <person name="Sikorski J."/>
            <person name="Teshima H."/>
            <person name="Nolan M."/>
            <person name="Lucas S."/>
            <person name="Hammon N."/>
            <person name="Deshpande S."/>
            <person name="Cheng J.F."/>
            <person name="Pitluck S."/>
            <person name="Liolios K."/>
            <person name="Pagani I."/>
            <person name="Ivanova N."/>
            <person name="Huntemann M."/>
            <person name="Mavromatis K."/>
            <person name="Ovchinikova G."/>
            <person name="Pati A."/>
            <person name="Tapia R."/>
            <person name="Han C."/>
            <person name="Goodwin L."/>
            <person name="Chen A."/>
            <person name="Palaniappan K."/>
            <person name="Land M."/>
            <person name="Hauser L."/>
            <person name="Ngatchou-Djao O.D."/>
            <person name="Rohde M."/>
            <person name="Pukall R."/>
            <person name="Spring S."/>
            <person name="Abt B."/>
            <person name="Goker M."/>
            <person name="Detter J.C."/>
            <person name="Woyke T."/>
            <person name="Bristow J."/>
            <person name="Markowitz V."/>
            <person name="Hugenholtz P."/>
            <person name="Eisen J.A."/>
            <person name="Kyrpides N.C."/>
            <person name="Klenk H.P."/>
            <person name="Lapidus A."/>
        </authorList>
    </citation>
    <scope>NUCLEOTIDE SEQUENCE [LARGE SCALE GENOMIC DNA]</scope>
    <source>
        <strain evidence="6">DSM 15567 / CIP 107919 / 50-1 BON</strain>
    </source>
</reference>
<dbReference type="Proteomes" id="UP000008457">
    <property type="component" value="Chromosome"/>
</dbReference>
<dbReference type="EMBL" id="CP002360">
    <property type="protein sequence ID" value="AEE97982.1"/>
    <property type="molecule type" value="Genomic_DNA"/>
</dbReference>
<keyword evidence="1" id="KW-0805">Transcription regulation</keyword>
<sequence>MAVKQIYQQVKEEIERDIEAYHAGRIQQLPSENRYAEILHVSRMTVRKAVEELIQEGRIVRIPGKGLAIPEASGSDDSLRHKLAFIIRYSPDDDFFSRTVLACSQVANEYGYGYSIYNIASGQPADINVLDDVDGVLLTYYNEEHGDKLLAAARKAHIPVVCIDNIPLDNDVAYVLSDDVQGGYMAAKHLLEHGHRDILFIIDQQDEYSINHRLTGYKMAMEEYGLSVDEHNIVRIDTKNDLELVLEQRLNESQPFTAIMSYTDEYVVEAYRVLRDMGIDIPEQVSLVGYGDFMKGRLLEVPLTTIAMPTFDMGATACRMLIDYLEGRGPLGRMVLSVKLIERASVAQCSKSK</sequence>
<evidence type="ECO:0000256" key="2">
    <source>
        <dbReference type="ARBA" id="ARBA00023125"/>
    </source>
</evidence>
<dbReference type="InterPro" id="IPR036390">
    <property type="entry name" value="WH_DNA-bd_sf"/>
</dbReference>
<dbReference type="CDD" id="cd06267">
    <property type="entry name" value="PBP1_LacI_sugar_binding-like"/>
    <property type="match status" value="1"/>
</dbReference>
<dbReference type="PANTHER" id="PTHR30146">
    <property type="entry name" value="LACI-RELATED TRANSCRIPTIONAL REPRESSOR"/>
    <property type="match status" value="1"/>
</dbReference>
<dbReference type="PROSITE" id="PS50949">
    <property type="entry name" value="HTH_GNTR"/>
    <property type="match status" value="1"/>
</dbReference>
<dbReference type="SMART" id="SM00345">
    <property type="entry name" value="HTH_GNTR"/>
    <property type="match status" value="1"/>
</dbReference>
<evidence type="ECO:0000256" key="1">
    <source>
        <dbReference type="ARBA" id="ARBA00023015"/>
    </source>
</evidence>
<dbReference type="Gene3D" id="1.10.10.10">
    <property type="entry name" value="Winged helix-like DNA-binding domain superfamily/Winged helix DNA-binding domain"/>
    <property type="match status" value="1"/>
</dbReference>
<evidence type="ECO:0000313" key="6">
    <source>
        <dbReference type="Proteomes" id="UP000008457"/>
    </source>
</evidence>
<reference evidence="6" key="1">
    <citation type="submission" date="2010-11" db="EMBL/GenBank/DDBJ databases">
        <title>The complete genome of Mahella australiensis DSM 15567.</title>
        <authorList>
            <consortium name="US DOE Joint Genome Institute (JGI-PGF)"/>
            <person name="Lucas S."/>
            <person name="Copeland A."/>
            <person name="Lapidus A."/>
            <person name="Bruce D."/>
            <person name="Goodwin L."/>
            <person name="Pitluck S."/>
            <person name="Kyrpides N."/>
            <person name="Mavromatis K."/>
            <person name="Pagani I."/>
            <person name="Ivanova N."/>
            <person name="Teshima H."/>
            <person name="Brettin T."/>
            <person name="Detter J.C."/>
            <person name="Han C."/>
            <person name="Tapia R."/>
            <person name="Land M."/>
            <person name="Hauser L."/>
            <person name="Markowitz V."/>
            <person name="Cheng J.-F."/>
            <person name="Hugenholtz P."/>
            <person name="Woyke T."/>
            <person name="Wu D."/>
            <person name="Spring S."/>
            <person name="Pukall R."/>
            <person name="Steenblock K."/>
            <person name="Schneider S."/>
            <person name="Klenk H.-P."/>
            <person name="Eisen J.A."/>
        </authorList>
    </citation>
    <scope>NUCLEOTIDE SEQUENCE [LARGE SCALE GENOMIC DNA]</scope>
    <source>
        <strain evidence="6">DSM 15567 / CIP 107919 / 50-1 BON</strain>
    </source>
</reference>
<dbReference type="CDD" id="cd07377">
    <property type="entry name" value="WHTH_GntR"/>
    <property type="match status" value="1"/>
</dbReference>
<dbReference type="GO" id="GO:0000976">
    <property type="term" value="F:transcription cis-regulatory region binding"/>
    <property type="evidence" value="ECO:0007669"/>
    <property type="project" value="TreeGrafter"/>
</dbReference>
<evidence type="ECO:0000259" key="4">
    <source>
        <dbReference type="PROSITE" id="PS50949"/>
    </source>
</evidence>
<dbReference type="KEGG" id="mas:Mahau_2858"/>
<dbReference type="InterPro" id="IPR036388">
    <property type="entry name" value="WH-like_DNA-bd_sf"/>
</dbReference>
<dbReference type="SUPFAM" id="SSF46785">
    <property type="entry name" value="Winged helix' DNA-binding domain"/>
    <property type="match status" value="1"/>
</dbReference>
<dbReference type="InterPro" id="IPR000524">
    <property type="entry name" value="Tscrpt_reg_HTH_GntR"/>
</dbReference>
<protein>
    <submittedName>
        <fullName evidence="5">Transcriptional regulator, GntR family with LacI sensor</fullName>
    </submittedName>
</protein>
<gene>
    <name evidence="5" type="ordered locus">Mahau_2858</name>
</gene>
<dbReference type="eggNOG" id="COG1609">
    <property type="taxonomic scope" value="Bacteria"/>
</dbReference>
<evidence type="ECO:0000313" key="5">
    <source>
        <dbReference type="EMBL" id="AEE97982.1"/>
    </source>
</evidence>
<dbReference type="GO" id="GO:0003700">
    <property type="term" value="F:DNA-binding transcription factor activity"/>
    <property type="evidence" value="ECO:0007669"/>
    <property type="project" value="InterPro"/>
</dbReference>
<dbReference type="STRING" id="697281.Mahau_2858"/>
<dbReference type="OrthoDB" id="9813468at2"/>
<dbReference type="Pfam" id="PF00392">
    <property type="entry name" value="GntR"/>
    <property type="match status" value="1"/>
</dbReference>
<dbReference type="PRINTS" id="PR00035">
    <property type="entry name" value="HTHGNTR"/>
</dbReference>
<organism evidence="5 6">
    <name type="scientific">Mahella australiensis (strain DSM 15567 / CIP 107919 / 50-1 BON)</name>
    <dbReference type="NCBI Taxonomy" id="697281"/>
    <lineage>
        <taxon>Bacteria</taxon>
        <taxon>Bacillati</taxon>
        <taxon>Bacillota</taxon>
        <taxon>Clostridia</taxon>
        <taxon>Thermoanaerobacterales</taxon>
        <taxon>Thermoanaerobacterales Family IV. Incertae Sedis</taxon>
        <taxon>Mahella</taxon>
    </lineage>
</organism>
<dbReference type="PANTHER" id="PTHR30146:SF154">
    <property type="entry name" value="TRANSCRIPTION REGULATOR, MEMBER OF GALR FAMILY"/>
    <property type="match status" value="1"/>
</dbReference>
<dbReference type="AlphaFoldDB" id="F4A0C1"/>
<keyword evidence="2" id="KW-0238">DNA-binding</keyword>
<evidence type="ECO:0000256" key="3">
    <source>
        <dbReference type="ARBA" id="ARBA00023163"/>
    </source>
</evidence>
<keyword evidence="3" id="KW-0804">Transcription</keyword>
<dbReference type="Pfam" id="PF13377">
    <property type="entry name" value="Peripla_BP_3"/>
    <property type="match status" value="1"/>
</dbReference>
<accession>F4A0C1</accession>
<dbReference type="InterPro" id="IPR046335">
    <property type="entry name" value="LacI/GalR-like_sensor"/>
</dbReference>